<organism evidence="6">
    <name type="scientific">freshwater metagenome</name>
    <dbReference type="NCBI Taxonomy" id="449393"/>
    <lineage>
        <taxon>unclassified sequences</taxon>
        <taxon>metagenomes</taxon>
        <taxon>ecological metagenomes</taxon>
    </lineage>
</organism>
<gene>
    <name evidence="6" type="ORF">UFOPK2370_00128</name>
</gene>
<protein>
    <submittedName>
        <fullName evidence="6">Unannotated protein</fullName>
    </submittedName>
</protein>
<dbReference type="EMBL" id="CAEZXK010000002">
    <property type="protein sequence ID" value="CAB4679054.1"/>
    <property type="molecule type" value="Genomic_DNA"/>
</dbReference>
<dbReference type="GO" id="GO:0016020">
    <property type="term" value="C:membrane"/>
    <property type="evidence" value="ECO:0007669"/>
    <property type="project" value="UniProtKB-SubCell"/>
</dbReference>
<dbReference type="PANTHER" id="PTHR23427:SF2">
    <property type="entry name" value="SURFEIT LOCUS PROTEIN 1"/>
    <property type="match status" value="1"/>
</dbReference>
<dbReference type="PROSITE" id="PS51257">
    <property type="entry name" value="PROKAR_LIPOPROTEIN"/>
    <property type="match status" value="1"/>
</dbReference>
<evidence type="ECO:0000256" key="4">
    <source>
        <dbReference type="ARBA" id="ARBA00023136"/>
    </source>
</evidence>
<comment type="subcellular location">
    <subcellularLocation>
        <location evidence="1">Membrane</location>
    </subcellularLocation>
</comment>
<dbReference type="Pfam" id="PF02104">
    <property type="entry name" value="SURF1"/>
    <property type="match status" value="1"/>
</dbReference>
<evidence type="ECO:0000256" key="5">
    <source>
        <dbReference type="SAM" id="Phobius"/>
    </source>
</evidence>
<dbReference type="PROSITE" id="PS50895">
    <property type="entry name" value="SURF1"/>
    <property type="match status" value="1"/>
</dbReference>
<accession>A0A6J6N2G2</accession>
<evidence type="ECO:0000256" key="3">
    <source>
        <dbReference type="ARBA" id="ARBA00022989"/>
    </source>
</evidence>
<sequence>MVKASKSDLMRWSGWLALVVAFSIACVYLSTWQFDRRQEALDAMDQVAMNYDAPIVDLKSIATLDSFDSKDEWLQVSMSGTYLTDKSVLVRNRPLNGQAGFLQLVPFKLDSGEIVAVERGWLAVTSEYEAPASPPKPAASRQVVVGHVRPGEPTLDRSAPAGQLATVNIDAFIESQNLGDQVFRKLYVRMQSESAEVASNPVQLKRPIITEGNHLSYALQWVLFALMAITALIWGVKKEREAQSKTKKISSRKNLGQIDAETEDSLLDRV</sequence>
<dbReference type="PANTHER" id="PTHR23427">
    <property type="entry name" value="SURFEIT LOCUS PROTEIN"/>
    <property type="match status" value="1"/>
</dbReference>
<keyword evidence="3 5" id="KW-1133">Transmembrane helix</keyword>
<proteinExistence type="predicted"/>
<dbReference type="AlphaFoldDB" id="A0A6J6N2G2"/>
<reference evidence="6" key="1">
    <citation type="submission" date="2020-05" db="EMBL/GenBank/DDBJ databases">
        <authorList>
            <person name="Chiriac C."/>
            <person name="Salcher M."/>
            <person name="Ghai R."/>
            <person name="Kavagutti S V."/>
        </authorList>
    </citation>
    <scope>NUCLEOTIDE SEQUENCE</scope>
</reference>
<evidence type="ECO:0000313" key="6">
    <source>
        <dbReference type="EMBL" id="CAB4679054.1"/>
    </source>
</evidence>
<dbReference type="CDD" id="cd06662">
    <property type="entry name" value="SURF1"/>
    <property type="match status" value="1"/>
</dbReference>
<feature type="transmembrane region" description="Helical" evidence="5">
    <location>
        <begin position="12"/>
        <end position="32"/>
    </location>
</feature>
<dbReference type="InterPro" id="IPR045214">
    <property type="entry name" value="Surf1/Surf4"/>
</dbReference>
<name>A0A6J6N2G2_9ZZZZ</name>
<feature type="transmembrane region" description="Helical" evidence="5">
    <location>
        <begin position="215"/>
        <end position="236"/>
    </location>
</feature>
<keyword evidence="2 5" id="KW-0812">Transmembrane</keyword>
<keyword evidence="4 5" id="KW-0472">Membrane</keyword>
<dbReference type="InterPro" id="IPR002994">
    <property type="entry name" value="Surf1/Shy1"/>
</dbReference>
<evidence type="ECO:0000256" key="1">
    <source>
        <dbReference type="ARBA" id="ARBA00004370"/>
    </source>
</evidence>
<evidence type="ECO:0000256" key="2">
    <source>
        <dbReference type="ARBA" id="ARBA00022692"/>
    </source>
</evidence>